<keyword evidence="2" id="KW-0175">Coiled coil</keyword>
<dbReference type="SUPFAM" id="SSF47473">
    <property type="entry name" value="EF-hand"/>
    <property type="match status" value="3"/>
</dbReference>
<dbReference type="SMART" id="SM00054">
    <property type="entry name" value="EFh"/>
    <property type="match status" value="4"/>
</dbReference>
<dbReference type="CDD" id="cd00052">
    <property type="entry name" value="EH"/>
    <property type="match status" value="3"/>
</dbReference>
<feature type="non-terminal residue" evidence="5">
    <location>
        <position position="377"/>
    </location>
</feature>
<dbReference type="EMBL" id="KV454488">
    <property type="protein sequence ID" value="ODV58984.1"/>
    <property type="molecule type" value="Genomic_DNA"/>
</dbReference>
<dbReference type="GO" id="GO:0016197">
    <property type="term" value="P:endosomal transport"/>
    <property type="evidence" value="ECO:0007669"/>
    <property type="project" value="TreeGrafter"/>
</dbReference>
<organism evidence="5 6">
    <name type="scientific">Ascoidea rubescens DSM 1968</name>
    <dbReference type="NCBI Taxonomy" id="1344418"/>
    <lineage>
        <taxon>Eukaryota</taxon>
        <taxon>Fungi</taxon>
        <taxon>Dikarya</taxon>
        <taxon>Ascomycota</taxon>
        <taxon>Saccharomycotina</taxon>
        <taxon>Saccharomycetes</taxon>
        <taxon>Ascoideaceae</taxon>
        <taxon>Ascoidea</taxon>
    </lineage>
</organism>
<dbReference type="InterPro" id="IPR000261">
    <property type="entry name" value="EH_dom"/>
</dbReference>
<dbReference type="InterPro" id="IPR018247">
    <property type="entry name" value="EF_Hand_1_Ca_BS"/>
</dbReference>
<dbReference type="GO" id="GO:0005737">
    <property type="term" value="C:cytoplasm"/>
    <property type="evidence" value="ECO:0007669"/>
    <property type="project" value="TreeGrafter"/>
</dbReference>
<dbReference type="PANTHER" id="PTHR11216">
    <property type="entry name" value="EH DOMAIN"/>
    <property type="match status" value="1"/>
</dbReference>
<sequence length="377" mass="41322">LTAEEKIAYSKIFKSLDPETLGIVTGEVARSTFENSSLSPVTLGKIWQIADKDNNGFLTQTDFIVAMRLIAHVQSGKKLSPSLANIAGPVARFNGAKKNSVISPAATGNSFNPITSNNLSSSLSTSLTISNEEILQYSQLFDNLVPNHSHLISGMQARSIFLKSNIPNIVLGQIWNIVDRGNKGTLTKEEFILSMFLINSFLTGLIKQVPTSIPNEMWLKINLVLSSNKQQQNLLSQQTIPPTLPSRKPTISASSSLTTVSQNLTGNFPLSYNSTGSTTTISEWAITPQQRVQFDSIFNKLDKEKKNLLSPTQVATFLGSSKLPKEDLAKIWDLSDLKNTGYFSLLEFSVALFLTQRRLRGANLTIDSIPQSLISSI</sequence>
<evidence type="ECO:0000313" key="5">
    <source>
        <dbReference type="EMBL" id="ODV58984.1"/>
    </source>
</evidence>
<accession>A0A1D2VBB0</accession>
<feature type="domain" description="EH" evidence="3">
    <location>
        <begin position="5"/>
        <end position="82"/>
    </location>
</feature>
<feature type="non-terminal residue" evidence="5">
    <location>
        <position position="1"/>
    </location>
</feature>
<evidence type="ECO:0000256" key="1">
    <source>
        <dbReference type="ARBA" id="ARBA00022837"/>
    </source>
</evidence>
<protein>
    <submittedName>
        <fullName evidence="5">EF-hand</fullName>
    </submittedName>
</protein>
<dbReference type="GeneID" id="30963671"/>
<dbReference type="RefSeq" id="XP_020045291.1">
    <property type="nucleotide sequence ID" value="XM_020190035.1"/>
</dbReference>
<dbReference type="InParanoid" id="A0A1D2VBB0"/>
<dbReference type="SMART" id="SM00027">
    <property type="entry name" value="EH"/>
    <property type="match status" value="3"/>
</dbReference>
<evidence type="ECO:0000259" key="4">
    <source>
        <dbReference type="PROSITE" id="PS50222"/>
    </source>
</evidence>
<dbReference type="AlphaFoldDB" id="A0A1D2VBB0"/>
<dbReference type="PROSITE" id="PS50031">
    <property type="entry name" value="EH"/>
    <property type="match status" value="3"/>
</dbReference>
<dbReference type="GO" id="GO:0006897">
    <property type="term" value="P:endocytosis"/>
    <property type="evidence" value="ECO:0007669"/>
    <property type="project" value="TreeGrafter"/>
</dbReference>
<proteinExistence type="predicted"/>
<dbReference type="PROSITE" id="PS50222">
    <property type="entry name" value="EF_HAND_2"/>
    <property type="match status" value="2"/>
</dbReference>
<evidence type="ECO:0000259" key="3">
    <source>
        <dbReference type="PROSITE" id="PS50031"/>
    </source>
</evidence>
<dbReference type="Pfam" id="PF12763">
    <property type="entry name" value="EH"/>
    <property type="match status" value="3"/>
</dbReference>
<feature type="domain" description="EH" evidence="3">
    <location>
        <begin position="133"/>
        <end position="217"/>
    </location>
</feature>
<dbReference type="Proteomes" id="UP000095038">
    <property type="component" value="Unassembled WGS sequence"/>
</dbReference>
<dbReference type="OrthoDB" id="524326at2759"/>
<dbReference type="Gene3D" id="1.10.238.10">
    <property type="entry name" value="EF-hand"/>
    <property type="match status" value="3"/>
</dbReference>
<dbReference type="PANTHER" id="PTHR11216:SF170">
    <property type="entry name" value="DYNAMIN ASSOCIATED PROTEIN 160, ISOFORM D"/>
    <property type="match status" value="1"/>
</dbReference>
<dbReference type="InterPro" id="IPR011992">
    <property type="entry name" value="EF-hand-dom_pair"/>
</dbReference>
<dbReference type="GO" id="GO:0005886">
    <property type="term" value="C:plasma membrane"/>
    <property type="evidence" value="ECO:0007669"/>
    <property type="project" value="TreeGrafter"/>
</dbReference>
<dbReference type="InterPro" id="IPR002048">
    <property type="entry name" value="EF_hand_dom"/>
</dbReference>
<dbReference type="STRING" id="1344418.A0A1D2VBB0"/>
<dbReference type="PROSITE" id="PS00018">
    <property type="entry name" value="EF_HAND_1"/>
    <property type="match status" value="1"/>
</dbReference>
<feature type="domain" description="EF-hand" evidence="4">
    <location>
        <begin position="323"/>
        <end position="358"/>
    </location>
</feature>
<reference evidence="6" key="1">
    <citation type="submission" date="2016-05" db="EMBL/GenBank/DDBJ databases">
        <title>Comparative genomics of biotechnologically important yeasts.</title>
        <authorList>
            <consortium name="DOE Joint Genome Institute"/>
            <person name="Riley R."/>
            <person name="Haridas S."/>
            <person name="Wolfe K.H."/>
            <person name="Lopes M.R."/>
            <person name="Hittinger C.T."/>
            <person name="Goker M."/>
            <person name="Salamov A."/>
            <person name="Wisecaver J."/>
            <person name="Long T.M."/>
            <person name="Aerts A.L."/>
            <person name="Barry K."/>
            <person name="Choi C."/>
            <person name="Clum A."/>
            <person name="Coughlan A.Y."/>
            <person name="Deshpande S."/>
            <person name="Douglass A.P."/>
            <person name="Hanson S.J."/>
            <person name="Klenk H.-P."/>
            <person name="Labutti K."/>
            <person name="Lapidus A."/>
            <person name="Lindquist E."/>
            <person name="Lipzen A."/>
            <person name="Meier-Kolthoff J.P."/>
            <person name="Ohm R.A."/>
            <person name="Otillar R.P."/>
            <person name="Pangilinan J."/>
            <person name="Peng Y."/>
            <person name="Rokas A."/>
            <person name="Rosa C.A."/>
            <person name="Scheuner C."/>
            <person name="Sibirny A.A."/>
            <person name="Slot J.C."/>
            <person name="Stielow J.B."/>
            <person name="Sun H."/>
            <person name="Kurtzman C.P."/>
            <person name="Blackwell M."/>
            <person name="Grigoriev I.V."/>
            <person name="Jeffries T.W."/>
        </authorList>
    </citation>
    <scope>NUCLEOTIDE SEQUENCE [LARGE SCALE GENOMIC DNA]</scope>
    <source>
        <strain evidence="6">DSM 1968</strain>
    </source>
</reference>
<feature type="domain" description="EH" evidence="3">
    <location>
        <begin position="290"/>
        <end position="377"/>
    </location>
</feature>
<evidence type="ECO:0000256" key="2">
    <source>
        <dbReference type="ARBA" id="ARBA00023054"/>
    </source>
</evidence>
<evidence type="ECO:0000313" key="6">
    <source>
        <dbReference type="Proteomes" id="UP000095038"/>
    </source>
</evidence>
<keyword evidence="6" id="KW-1185">Reference proteome</keyword>
<feature type="domain" description="EF-hand" evidence="4">
    <location>
        <begin position="38"/>
        <end position="73"/>
    </location>
</feature>
<name>A0A1D2VBB0_9ASCO</name>
<dbReference type="GO" id="GO:0005509">
    <property type="term" value="F:calcium ion binding"/>
    <property type="evidence" value="ECO:0007669"/>
    <property type="project" value="InterPro"/>
</dbReference>
<gene>
    <name evidence="5" type="ORF">ASCRUDRAFT_28115</name>
</gene>
<keyword evidence="1" id="KW-0106">Calcium</keyword>